<reference evidence="1" key="1">
    <citation type="submission" date="2014-11" db="EMBL/GenBank/DDBJ databases">
        <authorList>
            <person name="Amaro Gonzalez C."/>
        </authorList>
    </citation>
    <scope>NUCLEOTIDE SEQUENCE</scope>
</reference>
<reference evidence="1" key="2">
    <citation type="journal article" date="2015" name="Fish Shellfish Immunol.">
        <title>Early steps in the European eel (Anguilla anguilla)-Vibrio vulnificus interaction in the gills: Role of the RtxA13 toxin.</title>
        <authorList>
            <person name="Callol A."/>
            <person name="Pajuelo D."/>
            <person name="Ebbesson L."/>
            <person name="Teles M."/>
            <person name="MacKenzie S."/>
            <person name="Amaro C."/>
        </authorList>
    </citation>
    <scope>NUCLEOTIDE SEQUENCE</scope>
</reference>
<dbReference type="AlphaFoldDB" id="A0A0E9XE25"/>
<accession>A0A0E9XE25</accession>
<protein>
    <submittedName>
        <fullName evidence="1">Uncharacterized protein</fullName>
    </submittedName>
</protein>
<organism evidence="1">
    <name type="scientific">Anguilla anguilla</name>
    <name type="common">European freshwater eel</name>
    <name type="synonym">Muraena anguilla</name>
    <dbReference type="NCBI Taxonomy" id="7936"/>
    <lineage>
        <taxon>Eukaryota</taxon>
        <taxon>Metazoa</taxon>
        <taxon>Chordata</taxon>
        <taxon>Craniata</taxon>
        <taxon>Vertebrata</taxon>
        <taxon>Euteleostomi</taxon>
        <taxon>Actinopterygii</taxon>
        <taxon>Neopterygii</taxon>
        <taxon>Teleostei</taxon>
        <taxon>Anguilliformes</taxon>
        <taxon>Anguillidae</taxon>
        <taxon>Anguilla</taxon>
    </lineage>
</organism>
<name>A0A0E9XE25_ANGAN</name>
<sequence length="76" mass="9063">MKTIFLHIKEIKPLYIFQYCFNWTTFCIPIYLQCKVVHDFVCKLTCVCIPHLNIYFKSKYVLTCMYPSLCIVSLTP</sequence>
<dbReference type="EMBL" id="GBXM01007698">
    <property type="protein sequence ID" value="JAI00880.1"/>
    <property type="molecule type" value="Transcribed_RNA"/>
</dbReference>
<evidence type="ECO:0000313" key="1">
    <source>
        <dbReference type="EMBL" id="JAI00880.1"/>
    </source>
</evidence>
<proteinExistence type="predicted"/>